<sequence>LSSRKFTFNPKEGIDNPALVITDDPERESGPTPRLCQMRREKGESFGFYLRLELGLRGHMVREVEPWSVAERSGLRDGDRLLEVNQDFVDTEEHWKVVRKIQASGQQVSLLVLGGGEYEQALAEGRDLLALAREHRGEATTRPRLCHVTREHGAGLGFTVSAVDGRKGKFCVTTMAGGPAEKAGVRSGDRLLWINGASASDLTHSALSKMIRTCVGHVTVLVIESASEQSYARRGVSIFPAMAEIHNLPHRPRTLHLVQCPAGYGFLLRQEKMPSGRIVHALREVEPDSPAERAGMREGDQLLAVNGEAAEGLEHEDVVSRVRSSGRRVAFTAIDSQGGDYYYQLGLSPLLFYEDDPPEKEKTVPPPALAAPPAGPPHEAHSELPLPRICQLERGPKGFGFRLSCVQDEPGTCIGQVAAGGPGQRAGLRAGDVVVEVNGQSVAEEPLEEVARRMKEAGPRLDVLVVDRRGYGALKQSGTPVAASLAHATQNQDAFHILYL</sequence>
<dbReference type="GO" id="GO:0016324">
    <property type="term" value="C:apical plasma membrane"/>
    <property type="evidence" value="ECO:0000318"/>
    <property type="project" value="GO_Central"/>
</dbReference>
<evidence type="ECO:0000313" key="6">
    <source>
        <dbReference type="Ensembl" id="ENSLOCP00000004724.1"/>
    </source>
</evidence>
<reference evidence="7" key="1">
    <citation type="submission" date="2011-12" db="EMBL/GenBank/DDBJ databases">
        <title>The Draft Genome of Lepisosteus oculatus.</title>
        <authorList>
            <consortium name="The Broad Institute Genome Assembly &amp; Analysis Group"/>
            <consortium name="Computational R&amp;D Group"/>
            <consortium name="and Sequencing Platform"/>
            <person name="Di Palma F."/>
            <person name="Alfoldi J."/>
            <person name="Johnson J."/>
            <person name="Berlin A."/>
            <person name="Gnerre S."/>
            <person name="Jaffe D."/>
            <person name="MacCallum I."/>
            <person name="Young S."/>
            <person name="Walker B.J."/>
            <person name="Lander E.S."/>
            <person name="Lindblad-Toh K."/>
        </authorList>
    </citation>
    <scope>NUCLEOTIDE SEQUENCE [LARGE SCALE GENOMIC DNA]</scope>
</reference>
<dbReference type="PROSITE" id="PS50106">
    <property type="entry name" value="PDZ"/>
    <property type="match status" value="4"/>
</dbReference>
<evidence type="ECO:0000256" key="4">
    <source>
        <dbReference type="SAM" id="MobiDB-lite"/>
    </source>
</evidence>
<protein>
    <submittedName>
        <fullName evidence="6">NHERF family PDZ scaffold protein 4b</fullName>
    </submittedName>
</protein>
<dbReference type="InterPro" id="IPR001478">
    <property type="entry name" value="PDZ"/>
</dbReference>
<dbReference type="SUPFAM" id="SSF50156">
    <property type="entry name" value="PDZ domain-like"/>
    <property type="match status" value="4"/>
</dbReference>
<dbReference type="GO" id="GO:0043495">
    <property type="term" value="F:protein-membrane adaptor activity"/>
    <property type="evidence" value="ECO:0000318"/>
    <property type="project" value="GO_Central"/>
</dbReference>
<proteinExistence type="predicted"/>
<dbReference type="AlphaFoldDB" id="W5M8L6"/>
<dbReference type="eggNOG" id="KOG3528">
    <property type="taxonomic scope" value="Eukaryota"/>
</dbReference>
<reference evidence="6" key="3">
    <citation type="submission" date="2025-09" db="UniProtKB">
        <authorList>
            <consortium name="Ensembl"/>
        </authorList>
    </citation>
    <scope>IDENTIFICATION</scope>
</reference>
<keyword evidence="2" id="KW-1003">Cell membrane</keyword>
<feature type="domain" description="PDZ" evidence="5">
    <location>
        <begin position="128"/>
        <end position="226"/>
    </location>
</feature>
<keyword evidence="2" id="KW-0472">Membrane</keyword>
<evidence type="ECO:0000256" key="3">
    <source>
        <dbReference type="ARBA" id="ARBA00022737"/>
    </source>
</evidence>
<evidence type="ECO:0000256" key="1">
    <source>
        <dbReference type="ARBA" id="ARBA00004236"/>
    </source>
</evidence>
<dbReference type="InterPro" id="IPR051067">
    <property type="entry name" value="NHER"/>
</dbReference>
<dbReference type="STRING" id="7918.ENSLOCP00000004724"/>
<feature type="domain" description="PDZ" evidence="5">
    <location>
        <begin position="389"/>
        <end position="469"/>
    </location>
</feature>
<name>W5M8L6_LEPOC</name>
<dbReference type="InParanoid" id="W5M8L6"/>
<evidence type="ECO:0000259" key="5">
    <source>
        <dbReference type="PROSITE" id="PS50106"/>
    </source>
</evidence>
<feature type="domain" description="PDZ" evidence="5">
    <location>
        <begin position="35"/>
        <end position="116"/>
    </location>
</feature>
<accession>W5M8L6</accession>
<dbReference type="Proteomes" id="UP000018468">
    <property type="component" value="Linkage group LG26"/>
</dbReference>
<organism evidence="6 7">
    <name type="scientific">Lepisosteus oculatus</name>
    <name type="common">Spotted gar</name>
    <dbReference type="NCBI Taxonomy" id="7918"/>
    <lineage>
        <taxon>Eukaryota</taxon>
        <taxon>Metazoa</taxon>
        <taxon>Chordata</taxon>
        <taxon>Craniata</taxon>
        <taxon>Vertebrata</taxon>
        <taxon>Euteleostomi</taxon>
        <taxon>Actinopterygii</taxon>
        <taxon>Neopterygii</taxon>
        <taxon>Holostei</taxon>
        <taxon>Semionotiformes</taxon>
        <taxon>Lepisosteidae</taxon>
        <taxon>Lepisosteus</taxon>
    </lineage>
</organism>
<comment type="subcellular location">
    <subcellularLocation>
        <location evidence="1">Cell membrane</location>
    </subcellularLocation>
</comment>
<reference evidence="6" key="2">
    <citation type="submission" date="2025-08" db="UniProtKB">
        <authorList>
            <consortium name="Ensembl"/>
        </authorList>
    </citation>
    <scope>IDENTIFICATION</scope>
</reference>
<evidence type="ECO:0000313" key="7">
    <source>
        <dbReference type="Proteomes" id="UP000018468"/>
    </source>
</evidence>
<dbReference type="HOGENOM" id="CLU_031712_1_0_1"/>
<feature type="compositionally biased region" description="Pro residues" evidence="4">
    <location>
        <begin position="364"/>
        <end position="376"/>
    </location>
</feature>
<dbReference type="CDD" id="cd06768">
    <property type="entry name" value="PDZ_NHERF-like"/>
    <property type="match status" value="4"/>
</dbReference>
<feature type="region of interest" description="Disordered" evidence="4">
    <location>
        <begin position="356"/>
        <end position="382"/>
    </location>
</feature>
<dbReference type="EMBL" id="AHAT01024181">
    <property type="status" value="NOT_ANNOTATED_CDS"/>
    <property type="molecule type" value="Genomic_DNA"/>
</dbReference>
<keyword evidence="7" id="KW-1185">Reference proteome</keyword>
<dbReference type="Pfam" id="PF00595">
    <property type="entry name" value="PDZ"/>
    <property type="match status" value="3"/>
</dbReference>
<dbReference type="SMART" id="SM00228">
    <property type="entry name" value="PDZ"/>
    <property type="match status" value="4"/>
</dbReference>
<feature type="domain" description="PDZ" evidence="5">
    <location>
        <begin position="254"/>
        <end position="337"/>
    </location>
</feature>
<dbReference type="InterPro" id="IPR041489">
    <property type="entry name" value="PDZ_6"/>
</dbReference>
<dbReference type="PANTHER" id="PTHR14191">
    <property type="entry name" value="PDZ DOMAIN CONTAINING PROTEIN"/>
    <property type="match status" value="1"/>
</dbReference>
<dbReference type="Ensembl" id="ENSLOCT00000004732.1">
    <property type="protein sequence ID" value="ENSLOCP00000004724.1"/>
    <property type="gene ID" value="ENSLOCG00000003947.1"/>
</dbReference>
<dbReference type="GO" id="GO:0005102">
    <property type="term" value="F:signaling receptor binding"/>
    <property type="evidence" value="ECO:0000318"/>
    <property type="project" value="GO_Central"/>
</dbReference>
<dbReference type="Pfam" id="PF17820">
    <property type="entry name" value="PDZ_6"/>
    <property type="match status" value="1"/>
</dbReference>
<dbReference type="GO" id="GO:0072659">
    <property type="term" value="P:protein localization to plasma membrane"/>
    <property type="evidence" value="ECO:0000318"/>
    <property type="project" value="GO_Central"/>
</dbReference>
<dbReference type="Bgee" id="ENSLOCG00000003947">
    <property type="expression patterns" value="Expressed in intestine and 3 other cell types or tissues"/>
</dbReference>
<dbReference type="GeneTree" id="ENSGT00950000182849"/>
<dbReference type="PANTHER" id="PTHR14191:SF20">
    <property type="entry name" value="NA(+)_H(+) EXCHANGE REGULATORY COFACTOR NHE-RF4"/>
    <property type="match status" value="1"/>
</dbReference>
<keyword evidence="3" id="KW-0677">Repeat</keyword>
<dbReference type="InterPro" id="IPR036034">
    <property type="entry name" value="PDZ_sf"/>
</dbReference>
<dbReference type="Gene3D" id="2.30.42.10">
    <property type="match status" value="4"/>
</dbReference>
<dbReference type="OMA" id="NTEHFKV"/>
<evidence type="ECO:0000256" key="2">
    <source>
        <dbReference type="ARBA" id="ARBA00022475"/>
    </source>
</evidence>